<dbReference type="InterPro" id="IPR003598">
    <property type="entry name" value="Ig_sub2"/>
</dbReference>
<evidence type="ECO:0000256" key="1">
    <source>
        <dbReference type="ARBA" id="ARBA00022729"/>
    </source>
</evidence>
<dbReference type="InterPro" id="IPR007110">
    <property type="entry name" value="Ig-like_dom"/>
</dbReference>
<dbReference type="Pfam" id="PF07679">
    <property type="entry name" value="I-set"/>
    <property type="match status" value="2"/>
</dbReference>
<dbReference type="SMART" id="SM00408">
    <property type="entry name" value="IGc2"/>
    <property type="match status" value="2"/>
</dbReference>
<dbReference type="FunFam" id="2.60.40.10:FF:000031">
    <property type="entry name" value="Myosin-binding protein C, slow type"/>
    <property type="match status" value="1"/>
</dbReference>
<dbReference type="PROSITE" id="PS50835">
    <property type="entry name" value="IG_LIKE"/>
    <property type="match status" value="1"/>
</dbReference>
<accession>A0A8C2ZM91</accession>
<name>A0A8C2ZM91_CYCLU</name>
<dbReference type="Ensembl" id="ENSCLMT00005030735.1">
    <property type="protein sequence ID" value="ENSCLMP00005029395.1"/>
    <property type="gene ID" value="ENSCLMG00005014350.1"/>
</dbReference>
<keyword evidence="3" id="KW-1015">Disulfide bond</keyword>
<dbReference type="InterPro" id="IPR013098">
    <property type="entry name" value="Ig_I-set"/>
</dbReference>
<dbReference type="SUPFAM" id="SSF48726">
    <property type="entry name" value="Immunoglobulin"/>
    <property type="match status" value="2"/>
</dbReference>
<evidence type="ECO:0000313" key="6">
    <source>
        <dbReference type="Ensembl" id="ENSCLMP00005029395.1"/>
    </source>
</evidence>
<evidence type="ECO:0000313" key="7">
    <source>
        <dbReference type="Proteomes" id="UP000694565"/>
    </source>
</evidence>
<evidence type="ECO:0000256" key="2">
    <source>
        <dbReference type="ARBA" id="ARBA00022737"/>
    </source>
</evidence>
<dbReference type="FunFam" id="2.60.40.10:FF:000002">
    <property type="entry name" value="Titin a"/>
    <property type="match status" value="1"/>
</dbReference>
<dbReference type="InterPro" id="IPR050958">
    <property type="entry name" value="Cell_Adh-Cytoskel_Orgn"/>
</dbReference>
<evidence type="ECO:0000256" key="4">
    <source>
        <dbReference type="ARBA" id="ARBA00023319"/>
    </source>
</evidence>
<keyword evidence="7" id="KW-1185">Reference proteome</keyword>
<dbReference type="PANTHER" id="PTHR45080">
    <property type="entry name" value="CONTACTIN 5"/>
    <property type="match status" value="1"/>
</dbReference>
<proteinExistence type="predicted"/>
<dbReference type="InterPro" id="IPR013783">
    <property type="entry name" value="Ig-like_fold"/>
</dbReference>
<keyword evidence="1" id="KW-0732">Signal</keyword>
<dbReference type="GeneTree" id="ENSGT01110000267173"/>
<dbReference type="InterPro" id="IPR036179">
    <property type="entry name" value="Ig-like_dom_sf"/>
</dbReference>
<reference evidence="6" key="1">
    <citation type="submission" date="2025-08" db="UniProtKB">
        <authorList>
            <consortium name="Ensembl"/>
        </authorList>
    </citation>
    <scope>IDENTIFICATION</scope>
</reference>
<feature type="domain" description="Ig-like" evidence="5">
    <location>
        <begin position="123"/>
        <end position="219"/>
    </location>
</feature>
<dbReference type="Gene3D" id="2.60.40.10">
    <property type="entry name" value="Immunoglobulins"/>
    <property type="match status" value="2"/>
</dbReference>
<dbReference type="Proteomes" id="UP000694565">
    <property type="component" value="Unplaced"/>
</dbReference>
<dbReference type="AlphaFoldDB" id="A0A8C2ZM91"/>
<keyword evidence="4" id="KW-0393">Immunoglobulin domain</keyword>
<dbReference type="GO" id="GO:0007156">
    <property type="term" value="P:homophilic cell adhesion via plasma membrane adhesion molecules"/>
    <property type="evidence" value="ECO:0007669"/>
    <property type="project" value="TreeGrafter"/>
</dbReference>
<dbReference type="GO" id="GO:0005886">
    <property type="term" value="C:plasma membrane"/>
    <property type="evidence" value="ECO:0007669"/>
    <property type="project" value="TreeGrafter"/>
</dbReference>
<organism evidence="6 7">
    <name type="scientific">Cyclopterus lumpus</name>
    <name type="common">Lumpsucker</name>
    <dbReference type="NCBI Taxonomy" id="8103"/>
    <lineage>
        <taxon>Eukaryota</taxon>
        <taxon>Metazoa</taxon>
        <taxon>Chordata</taxon>
        <taxon>Craniata</taxon>
        <taxon>Vertebrata</taxon>
        <taxon>Euteleostomi</taxon>
        <taxon>Actinopterygii</taxon>
        <taxon>Neopterygii</taxon>
        <taxon>Teleostei</taxon>
        <taxon>Neoteleostei</taxon>
        <taxon>Acanthomorphata</taxon>
        <taxon>Eupercaria</taxon>
        <taxon>Perciformes</taxon>
        <taxon>Cottioidei</taxon>
        <taxon>Cottales</taxon>
        <taxon>Cyclopteridae</taxon>
        <taxon>Cyclopterus</taxon>
    </lineage>
</organism>
<keyword evidence="2" id="KW-0677">Repeat</keyword>
<dbReference type="PANTHER" id="PTHR45080:SF8">
    <property type="entry name" value="IG-LIKE DOMAIN-CONTAINING PROTEIN"/>
    <property type="match status" value="1"/>
</dbReference>
<evidence type="ECO:0000256" key="3">
    <source>
        <dbReference type="ARBA" id="ARBA00023157"/>
    </source>
</evidence>
<evidence type="ECO:0000259" key="5">
    <source>
        <dbReference type="PROSITE" id="PS50835"/>
    </source>
</evidence>
<protein>
    <recommendedName>
        <fullName evidence="5">Ig-like domain-containing protein</fullName>
    </recommendedName>
</protein>
<dbReference type="SMART" id="SM00409">
    <property type="entry name" value="IG"/>
    <property type="match status" value="2"/>
</dbReference>
<dbReference type="InterPro" id="IPR003599">
    <property type="entry name" value="Ig_sub"/>
</dbReference>
<reference evidence="6" key="2">
    <citation type="submission" date="2025-09" db="UniProtKB">
        <authorList>
            <consortium name="Ensembl"/>
        </authorList>
    </citation>
    <scope>IDENTIFICATION</scope>
</reference>
<sequence>HECFRNPLHCDGPHPGRDVRIQSHGQECRWLKIDIPQEYFNEVKHMAESNVELKFNIKAKPAPTIEWFKDGRELEPSPQLSFKHSFESTSVFLKETTRLNSGIYEVKVKNSLGTEADLDLDVPMKTQYTIEWSPDQLLTLKAGENIKLNCSITGRPVPQVVWYKDGKEIDKRTMYDIEVTSGIGTSSLFVRDADRNHRGIYTVEAKNSSGTKKADANVRVQGWLNTAEVLLSANNTNLIVTRFLSNSSTARHPRTR</sequence>